<dbReference type="Gene3D" id="1.10.10.10">
    <property type="entry name" value="Winged helix-like DNA-binding domain superfamily/Winged helix DNA-binding domain"/>
    <property type="match status" value="1"/>
</dbReference>
<dbReference type="InterPro" id="IPR000792">
    <property type="entry name" value="Tscrpt_reg_LuxR_C"/>
</dbReference>
<dbReference type="Pfam" id="PF17874">
    <property type="entry name" value="TPR_MalT"/>
    <property type="match status" value="1"/>
</dbReference>
<dbReference type="RefSeq" id="WP_344773965.1">
    <property type="nucleotide sequence ID" value="NZ_BAABAH010000004.1"/>
</dbReference>
<protein>
    <submittedName>
        <fullName evidence="5">LuxR C-terminal-related transcriptional regulator</fullName>
    </submittedName>
</protein>
<dbReference type="InterPro" id="IPR041617">
    <property type="entry name" value="TPR_MalT"/>
</dbReference>
<evidence type="ECO:0000259" key="4">
    <source>
        <dbReference type="PROSITE" id="PS50043"/>
    </source>
</evidence>
<dbReference type="InterPro" id="IPR016032">
    <property type="entry name" value="Sig_transdc_resp-reg_C-effctor"/>
</dbReference>
<dbReference type="PANTHER" id="PTHR44688">
    <property type="entry name" value="DNA-BINDING TRANSCRIPTIONAL ACTIVATOR DEVR_DOSR"/>
    <property type="match status" value="1"/>
</dbReference>
<dbReference type="InterPro" id="IPR059106">
    <property type="entry name" value="WHD_MalT"/>
</dbReference>
<dbReference type="PROSITE" id="PS50043">
    <property type="entry name" value="HTH_LUXR_2"/>
    <property type="match status" value="1"/>
</dbReference>
<sequence>MRAQPQPVIPVTVLETKLYVPRPRKGRVPRVRLSERLDRGIQSKLVLVSAPAGFGKTTLLTEWLAGRSVGGERGSATWLSLDAGDNDPAHFWTYVIAGLRSLVPSMGASALDLLQDPQALPVQAVLTTLLNDLAAVDDDVVLVLDDYHVIESREVHDGMAFLLDHLPPQLHLVIASRADPPLPLSRLRARGELVEVRAADLRFTADEASSYLNDAMGLQLTAADVAALEGRTEGWIAALQLAALSMQGRDDAAAFIAGFAGDDRYVVDYLVEEVVQRQPSEVQEFLLQTSVLSRMSASLCDAVAVGSDGRSMLLQLERGNLFLVPLDDQRRWYRYHHLFADVLQARLLDERPELVPDLHQRASGWYADNGEPAEAIRHAMAGGDVQRAADLVELNLAAVRRDRQEPLLRRWLEALPDDVVRMRPVLCVAYAGSRLGTAETDGVEARLHDAEYWQEAIARADDGRPDGMVAVNELELGRLPTWTAVYRAGLALAQGDSETTVVHARRALELRDEDDLLALGAATALIGLASWANGDLETTHASYVACLDTFERAGHVADVMGIAITVGDVLVIWGRLDDAMRTYRDALRLAGILDALPRGAADMYVAMSAIHYARGDLAAAREDLARSQALGEHKGLPQNRYRWRVAMAQVREAEGDLDAALDLLDEADRVYVGDFSPRVRPVPAVKARVWIKQGRLSEVRSWAGRQELSPSDTLTYVREYEHVTLARALIAEFEADRAQTVLDDADGLLARLLDAAEAGGRQSAIVEILVLRARVRQLRGDRAGALAALERALALAEQEGHVGVFVDEGSPMAELLTAVAAAGRTTSGYVRTLLEALGQTSLDRRAPDGLVEPLSDREREVLRLLATDLSGPEIARRLVLSLNTVRTHTKSVYAKLGVSSRRAAVRRAEDLGL</sequence>
<feature type="domain" description="HTH luxR-type" evidence="4">
    <location>
        <begin position="847"/>
        <end position="912"/>
    </location>
</feature>
<dbReference type="InterPro" id="IPR036388">
    <property type="entry name" value="WH-like_DNA-bd_sf"/>
</dbReference>
<name>A0ABP7IB14_9ACTN</name>
<dbReference type="PANTHER" id="PTHR44688:SF16">
    <property type="entry name" value="DNA-BINDING TRANSCRIPTIONAL ACTIVATOR DEVR_DOSR"/>
    <property type="match status" value="1"/>
</dbReference>
<evidence type="ECO:0000256" key="3">
    <source>
        <dbReference type="ARBA" id="ARBA00023163"/>
    </source>
</evidence>
<keyword evidence="2" id="KW-0238">DNA-binding</keyword>
<proteinExistence type="predicted"/>
<evidence type="ECO:0000256" key="2">
    <source>
        <dbReference type="ARBA" id="ARBA00023125"/>
    </source>
</evidence>
<dbReference type="SUPFAM" id="SSF48452">
    <property type="entry name" value="TPR-like"/>
    <property type="match status" value="1"/>
</dbReference>
<dbReference type="EMBL" id="BAABAH010000004">
    <property type="protein sequence ID" value="GAA3813967.1"/>
    <property type="molecule type" value="Genomic_DNA"/>
</dbReference>
<comment type="caution">
    <text evidence="5">The sequence shown here is derived from an EMBL/GenBank/DDBJ whole genome shotgun (WGS) entry which is preliminary data.</text>
</comment>
<dbReference type="SMART" id="SM00421">
    <property type="entry name" value="HTH_LUXR"/>
    <property type="match status" value="1"/>
</dbReference>
<dbReference type="Gene3D" id="1.25.40.10">
    <property type="entry name" value="Tetratricopeptide repeat domain"/>
    <property type="match status" value="1"/>
</dbReference>
<dbReference type="Pfam" id="PF25873">
    <property type="entry name" value="WHD_MalT"/>
    <property type="match status" value="1"/>
</dbReference>
<dbReference type="Pfam" id="PF00196">
    <property type="entry name" value="GerE"/>
    <property type="match status" value="1"/>
</dbReference>
<keyword evidence="3" id="KW-0804">Transcription</keyword>
<evidence type="ECO:0000313" key="6">
    <source>
        <dbReference type="Proteomes" id="UP001501821"/>
    </source>
</evidence>
<reference evidence="6" key="1">
    <citation type="journal article" date="2019" name="Int. J. Syst. Evol. Microbiol.">
        <title>The Global Catalogue of Microorganisms (GCM) 10K type strain sequencing project: providing services to taxonomists for standard genome sequencing and annotation.</title>
        <authorList>
            <consortium name="The Broad Institute Genomics Platform"/>
            <consortium name="The Broad Institute Genome Sequencing Center for Infectious Disease"/>
            <person name="Wu L."/>
            <person name="Ma J."/>
        </authorList>
    </citation>
    <scope>NUCLEOTIDE SEQUENCE [LARGE SCALE GENOMIC DNA]</scope>
    <source>
        <strain evidence="6">JCM 16953</strain>
    </source>
</reference>
<evidence type="ECO:0000256" key="1">
    <source>
        <dbReference type="ARBA" id="ARBA00023015"/>
    </source>
</evidence>
<keyword evidence="6" id="KW-1185">Reference proteome</keyword>
<keyword evidence="1" id="KW-0805">Transcription regulation</keyword>
<dbReference type="Gene3D" id="3.40.50.300">
    <property type="entry name" value="P-loop containing nucleotide triphosphate hydrolases"/>
    <property type="match status" value="1"/>
</dbReference>
<dbReference type="InterPro" id="IPR027417">
    <property type="entry name" value="P-loop_NTPase"/>
</dbReference>
<evidence type="ECO:0000313" key="5">
    <source>
        <dbReference type="EMBL" id="GAA3813967.1"/>
    </source>
</evidence>
<dbReference type="CDD" id="cd06170">
    <property type="entry name" value="LuxR_C_like"/>
    <property type="match status" value="1"/>
</dbReference>
<gene>
    <name evidence="5" type="ORF">GCM10022242_15230</name>
</gene>
<dbReference type="SUPFAM" id="SSF52540">
    <property type="entry name" value="P-loop containing nucleoside triphosphate hydrolases"/>
    <property type="match status" value="1"/>
</dbReference>
<accession>A0ABP7IB14</accession>
<organism evidence="5 6">
    <name type="scientific">Nocardioides panacisoli</name>
    <dbReference type="NCBI Taxonomy" id="627624"/>
    <lineage>
        <taxon>Bacteria</taxon>
        <taxon>Bacillati</taxon>
        <taxon>Actinomycetota</taxon>
        <taxon>Actinomycetes</taxon>
        <taxon>Propionibacteriales</taxon>
        <taxon>Nocardioidaceae</taxon>
        <taxon>Nocardioides</taxon>
    </lineage>
</organism>
<dbReference type="PRINTS" id="PR00038">
    <property type="entry name" value="HTHLUXR"/>
</dbReference>
<dbReference type="InterPro" id="IPR011990">
    <property type="entry name" value="TPR-like_helical_dom_sf"/>
</dbReference>
<dbReference type="Proteomes" id="UP001501821">
    <property type="component" value="Unassembled WGS sequence"/>
</dbReference>
<dbReference type="SUPFAM" id="SSF46894">
    <property type="entry name" value="C-terminal effector domain of the bipartite response regulators"/>
    <property type="match status" value="1"/>
</dbReference>